<dbReference type="SUPFAM" id="SSF55648">
    <property type="entry name" value="beta-lactamase-inhibitor protein, BLIP"/>
    <property type="match status" value="1"/>
</dbReference>
<keyword evidence="3" id="KW-0812">Transmembrane</keyword>
<dbReference type="Proteomes" id="UP000664545">
    <property type="component" value="Unassembled WGS sequence"/>
</dbReference>
<dbReference type="RefSeq" id="WP_206583040.1">
    <property type="nucleotide sequence ID" value="NZ_JAFJZZ010000007.1"/>
</dbReference>
<dbReference type="InterPro" id="IPR037873">
    <property type="entry name" value="BamE-like"/>
</dbReference>
<dbReference type="InterPro" id="IPR024221">
    <property type="entry name" value="BLIP_dom_sf"/>
</dbReference>
<dbReference type="InterPro" id="IPR009099">
    <property type="entry name" value="Beta-lactamas_inhib"/>
</dbReference>
<feature type="transmembrane region" description="Helical" evidence="3">
    <location>
        <begin position="62"/>
        <end position="82"/>
    </location>
</feature>
<keyword evidence="3" id="KW-1133">Transmembrane helix</keyword>
<accession>A0A939DBG7</accession>
<dbReference type="Pfam" id="PF07467">
    <property type="entry name" value="BLIP"/>
    <property type="match status" value="1"/>
</dbReference>
<sequence length="257" mass="27712">MKICKTCGNKLSDDDKECLICKASTENAVIVDDNDTAKVEETIEGIRTTAQNQPEKKKGKGIWIAVAVVVLLGIIGVISGGGDKENSGDRQASTSTVQPDSSEQSTSDISEDKVTYDNFLKINMGSSYSDVVAILGEEGTEESSNDIAGIKTVMYSWKGPGLSSLNIIIQDDEITTKAQMGLQESAEEITLDQYNQVREGMTYAQAKAILGEGQILSQSEIMGIDTTMYAWINKDGANANLTFQGDSLQVKAQFNLK</sequence>
<gene>
    <name evidence="4" type="ORF">JYB65_12560</name>
</gene>
<keyword evidence="3" id="KW-0472">Membrane</keyword>
<feature type="region of interest" description="Disordered" evidence="2">
    <location>
        <begin position="82"/>
        <end position="110"/>
    </location>
</feature>
<organism evidence="4 5">
    <name type="scientific">Clostridium aminobutyricum</name>
    <dbReference type="NCBI Taxonomy" id="33953"/>
    <lineage>
        <taxon>Bacteria</taxon>
        <taxon>Bacillati</taxon>
        <taxon>Bacillota</taxon>
        <taxon>Clostridia</taxon>
        <taxon>Eubacteriales</taxon>
        <taxon>Clostridiaceae</taxon>
        <taxon>Clostridium</taxon>
    </lineage>
</organism>
<feature type="compositionally biased region" description="Polar residues" evidence="2">
    <location>
        <begin position="89"/>
        <end position="108"/>
    </location>
</feature>
<comment type="caution">
    <text evidence="4">The sequence shown here is derived from an EMBL/GenBank/DDBJ whole genome shotgun (WGS) entry which is preliminary data.</text>
</comment>
<dbReference type="EMBL" id="JAFJZZ010000007">
    <property type="protein sequence ID" value="MBN7774198.1"/>
    <property type="molecule type" value="Genomic_DNA"/>
</dbReference>
<evidence type="ECO:0000256" key="2">
    <source>
        <dbReference type="SAM" id="MobiDB-lite"/>
    </source>
</evidence>
<reference evidence="4" key="1">
    <citation type="submission" date="2021-02" db="EMBL/GenBank/DDBJ databases">
        <title>Abyssanaerobacter marinus gen.nov., sp., nov, anaerobic bacterium isolated from the Onnuri vent field of Indian Ocean and suggestion of Mogibacteriaceae fam. nov., and proposal of reclassification of ambiguous this family's genus member.</title>
        <authorList>
            <person name="Kim Y.J."/>
            <person name="Yang J.-A."/>
        </authorList>
    </citation>
    <scope>NUCLEOTIDE SEQUENCE</scope>
    <source>
        <strain evidence="4">DSM 2634</strain>
    </source>
</reference>
<keyword evidence="1" id="KW-0732">Signal</keyword>
<protein>
    <submittedName>
        <fullName evidence="4">DUF3862 domain-containing protein</fullName>
    </submittedName>
</protein>
<evidence type="ECO:0000256" key="1">
    <source>
        <dbReference type="ARBA" id="ARBA00022729"/>
    </source>
</evidence>
<dbReference type="Gene3D" id="3.30.1450.10">
    <property type="match status" value="2"/>
</dbReference>
<dbReference type="AlphaFoldDB" id="A0A939DBG7"/>
<keyword evidence="5" id="KW-1185">Reference proteome</keyword>
<evidence type="ECO:0000313" key="4">
    <source>
        <dbReference type="EMBL" id="MBN7774198.1"/>
    </source>
</evidence>
<evidence type="ECO:0000256" key="3">
    <source>
        <dbReference type="SAM" id="Phobius"/>
    </source>
</evidence>
<name>A0A939DBG7_CLOAM</name>
<evidence type="ECO:0000313" key="5">
    <source>
        <dbReference type="Proteomes" id="UP000664545"/>
    </source>
</evidence>
<proteinExistence type="predicted"/>